<evidence type="ECO:0000256" key="4">
    <source>
        <dbReference type="ARBA" id="ARBA00023014"/>
    </source>
</evidence>
<dbReference type="Proteomes" id="UP000001916">
    <property type="component" value="Chromosome"/>
</dbReference>
<dbReference type="SUPFAM" id="SSF50022">
    <property type="entry name" value="ISP domain"/>
    <property type="match status" value="1"/>
</dbReference>
<dbReference type="PROSITE" id="PS51296">
    <property type="entry name" value="RIESKE"/>
    <property type="match status" value="1"/>
</dbReference>
<keyword evidence="7" id="KW-0472">Membrane</keyword>
<dbReference type="RefSeq" id="WP_013159497.1">
    <property type="nucleotide sequence ID" value="NC_014212.1"/>
</dbReference>
<gene>
    <name evidence="9" type="ordered locus">Mesil_3142</name>
</gene>
<evidence type="ECO:0000256" key="7">
    <source>
        <dbReference type="SAM" id="Phobius"/>
    </source>
</evidence>
<evidence type="ECO:0000259" key="8">
    <source>
        <dbReference type="PROSITE" id="PS51296"/>
    </source>
</evidence>
<keyword evidence="4" id="KW-0411">Iron-sulfur</keyword>
<dbReference type="KEGG" id="msv:Mesil_3142"/>
<dbReference type="OrthoDB" id="9767869at2"/>
<accession>D7BEB1</accession>
<dbReference type="PANTHER" id="PTHR10134">
    <property type="entry name" value="CYTOCHROME B-C1 COMPLEX SUBUNIT RIESKE, MITOCHONDRIAL"/>
    <property type="match status" value="1"/>
</dbReference>
<name>D7BEB1_ALLS1</name>
<evidence type="ECO:0000256" key="2">
    <source>
        <dbReference type="ARBA" id="ARBA00022723"/>
    </source>
</evidence>
<protein>
    <submittedName>
        <fullName evidence="9">Rieske (2Fe-2S) iron-sulfur domain protein</fullName>
    </submittedName>
</protein>
<evidence type="ECO:0000256" key="6">
    <source>
        <dbReference type="ARBA" id="ARBA00034078"/>
    </source>
</evidence>
<keyword evidence="10" id="KW-1185">Reference proteome</keyword>
<proteinExistence type="predicted"/>
<keyword evidence="2" id="KW-0479">Metal-binding</keyword>
<keyword evidence="5" id="KW-1015">Disulfide bond</keyword>
<evidence type="ECO:0000256" key="5">
    <source>
        <dbReference type="ARBA" id="ARBA00023157"/>
    </source>
</evidence>
<dbReference type="InterPro" id="IPR005805">
    <property type="entry name" value="Rieske_Fe-S_prot_C"/>
</dbReference>
<dbReference type="InterPro" id="IPR017941">
    <property type="entry name" value="Rieske_2Fe-2S"/>
</dbReference>
<dbReference type="EMBL" id="CP002042">
    <property type="protein sequence ID" value="ADH64969.1"/>
    <property type="molecule type" value="Genomic_DNA"/>
</dbReference>
<dbReference type="CDD" id="cd03467">
    <property type="entry name" value="Rieske"/>
    <property type="match status" value="1"/>
</dbReference>
<comment type="cofactor">
    <cofactor evidence="6">
        <name>[2Fe-2S] cluster</name>
        <dbReference type="ChEBI" id="CHEBI:190135"/>
    </cofactor>
</comment>
<organism evidence="9 10">
    <name type="scientific">Allomeiothermus silvanus (strain ATCC 700542 / DSM 9946 / NBRC 106475 / NCIMB 13440 / VI-R2)</name>
    <name type="common">Thermus silvanus</name>
    <dbReference type="NCBI Taxonomy" id="526227"/>
    <lineage>
        <taxon>Bacteria</taxon>
        <taxon>Thermotogati</taxon>
        <taxon>Deinococcota</taxon>
        <taxon>Deinococci</taxon>
        <taxon>Thermales</taxon>
        <taxon>Thermaceae</taxon>
        <taxon>Allomeiothermus</taxon>
    </lineage>
</organism>
<keyword evidence="7" id="KW-1133">Transmembrane helix</keyword>
<dbReference type="Pfam" id="PF00355">
    <property type="entry name" value="Rieske"/>
    <property type="match status" value="1"/>
</dbReference>
<feature type="transmembrane region" description="Helical" evidence="7">
    <location>
        <begin position="21"/>
        <end position="43"/>
    </location>
</feature>
<dbReference type="HOGENOM" id="CLU_096353_0_0_0"/>
<dbReference type="eggNOG" id="COG0723">
    <property type="taxonomic scope" value="Bacteria"/>
</dbReference>
<reference evidence="9 10" key="1">
    <citation type="journal article" date="2010" name="Stand. Genomic Sci.">
        <title>Complete genome sequence of Meiothermus silvanus type strain (VI-R2).</title>
        <authorList>
            <person name="Sikorski J."/>
            <person name="Tindall B.J."/>
            <person name="Lowry S."/>
            <person name="Lucas S."/>
            <person name="Nolan M."/>
            <person name="Copeland A."/>
            <person name="Glavina Del Rio T."/>
            <person name="Tice H."/>
            <person name="Cheng J.F."/>
            <person name="Han C."/>
            <person name="Pitluck S."/>
            <person name="Liolios K."/>
            <person name="Ivanova N."/>
            <person name="Mavromatis K."/>
            <person name="Mikhailova N."/>
            <person name="Pati A."/>
            <person name="Goodwin L."/>
            <person name="Chen A."/>
            <person name="Palaniappan K."/>
            <person name="Land M."/>
            <person name="Hauser L."/>
            <person name="Chang Y.J."/>
            <person name="Jeffries C.D."/>
            <person name="Rohde M."/>
            <person name="Goker M."/>
            <person name="Woyke T."/>
            <person name="Bristow J."/>
            <person name="Eisen J.A."/>
            <person name="Markowitz V."/>
            <person name="Hugenholtz P."/>
            <person name="Kyrpides N.C."/>
            <person name="Klenk H.P."/>
            <person name="Lapidus A."/>
        </authorList>
    </citation>
    <scope>NUCLEOTIDE SEQUENCE [LARGE SCALE GENOMIC DNA]</scope>
    <source>
        <strain evidence="10">ATCC 700542 / DSM 9946 / VI-R2</strain>
    </source>
</reference>
<dbReference type="Gene3D" id="2.102.10.10">
    <property type="entry name" value="Rieske [2Fe-2S] iron-sulphur domain"/>
    <property type="match status" value="1"/>
</dbReference>
<dbReference type="GO" id="GO:0046872">
    <property type="term" value="F:metal ion binding"/>
    <property type="evidence" value="ECO:0007669"/>
    <property type="project" value="UniProtKB-KW"/>
</dbReference>
<dbReference type="InterPro" id="IPR014349">
    <property type="entry name" value="Rieske_Fe-S_prot"/>
</dbReference>
<keyword evidence="7" id="KW-0812">Transmembrane</keyword>
<evidence type="ECO:0000256" key="3">
    <source>
        <dbReference type="ARBA" id="ARBA00023004"/>
    </source>
</evidence>
<keyword evidence="3" id="KW-0408">Iron</keyword>
<dbReference type="PRINTS" id="PR00162">
    <property type="entry name" value="RIESKE"/>
</dbReference>
<evidence type="ECO:0000256" key="1">
    <source>
        <dbReference type="ARBA" id="ARBA00022714"/>
    </source>
</evidence>
<dbReference type="STRING" id="526227.Mesil_3142"/>
<dbReference type="InterPro" id="IPR036922">
    <property type="entry name" value="Rieske_2Fe-2S_sf"/>
</dbReference>
<keyword evidence="1" id="KW-0001">2Fe-2S</keyword>
<dbReference type="AlphaFoldDB" id="D7BEB1"/>
<evidence type="ECO:0000313" key="9">
    <source>
        <dbReference type="EMBL" id="ADH64969.1"/>
    </source>
</evidence>
<feature type="domain" description="Rieske" evidence="8">
    <location>
        <begin position="106"/>
        <end position="194"/>
    </location>
</feature>
<sequence length="206" mass="21903">MQEWKAQMEEADERAMPTRRAILQAAIGTSAVLAGLSVGYIGVGLLPKAIKTPENAPPQVGDILVYAIGAKMNQPIQVADLPEAGPFQLAFPMDPKTSVVRNKQLNNTLLVLKLLPGSYDPKLVAHVAEGVVCYSAICTHLGCTVSEWESKPQMMRCPCHGSVFNPRDDTVVSGPAPLPLAILPIRLEGSQIVVAGEFLGPVGAQV</sequence>
<dbReference type="GO" id="GO:0016020">
    <property type="term" value="C:membrane"/>
    <property type="evidence" value="ECO:0007669"/>
    <property type="project" value="InterPro"/>
</dbReference>
<dbReference type="GO" id="GO:0051537">
    <property type="term" value="F:2 iron, 2 sulfur cluster binding"/>
    <property type="evidence" value="ECO:0007669"/>
    <property type="project" value="UniProtKB-KW"/>
</dbReference>
<evidence type="ECO:0000313" key="10">
    <source>
        <dbReference type="Proteomes" id="UP000001916"/>
    </source>
</evidence>